<reference evidence="2 3" key="1">
    <citation type="journal article" date="2018" name="Biodegradation">
        <title>1,4-Dioxane degradation characteristics of Rhodococcus aetherivorans JCM 14343.</title>
        <authorList>
            <person name="Inoue D."/>
            <person name="Tsunoda T."/>
            <person name="Yamamoto N."/>
            <person name="Ike M."/>
            <person name="Sei K."/>
        </authorList>
    </citation>
    <scope>NUCLEOTIDE SEQUENCE [LARGE SCALE GENOMIC DNA]</scope>
    <source>
        <strain evidence="2 3">JCM 14343</strain>
    </source>
</reference>
<protein>
    <submittedName>
        <fullName evidence="2">Uncharacterized protein</fullName>
    </submittedName>
</protein>
<gene>
    <name evidence="2" type="ORF">RAJCM14343_3630</name>
</gene>
<accession>A0ABQ0YP55</accession>
<comment type="caution">
    <text evidence="2">The sequence shown here is derived from an EMBL/GenBank/DDBJ whole genome shotgun (WGS) entry which is preliminary data.</text>
</comment>
<evidence type="ECO:0000313" key="2">
    <source>
        <dbReference type="EMBL" id="GES38366.1"/>
    </source>
</evidence>
<sequence length="44" mass="4518">MPDSRHRNPSGDAPHSHGHSSELPAGTRTGGDSGPRGGDGRIRS</sequence>
<evidence type="ECO:0000313" key="3">
    <source>
        <dbReference type="Proteomes" id="UP000325466"/>
    </source>
</evidence>
<keyword evidence="3" id="KW-1185">Reference proteome</keyword>
<evidence type="ECO:0000256" key="1">
    <source>
        <dbReference type="SAM" id="MobiDB-lite"/>
    </source>
</evidence>
<feature type="region of interest" description="Disordered" evidence="1">
    <location>
        <begin position="1"/>
        <end position="44"/>
    </location>
</feature>
<feature type="compositionally biased region" description="Gly residues" evidence="1">
    <location>
        <begin position="28"/>
        <end position="37"/>
    </location>
</feature>
<dbReference type="Proteomes" id="UP000325466">
    <property type="component" value="Unassembled WGS sequence"/>
</dbReference>
<proteinExistence type="predicted"/>
<dbReference type="EMBL" id="BLAH01000094">
    <property type="protein sequence ID" value="GES38366.1"/>
    <property type="molecule type" value="Genomic_DNA"/>
</dbReference>
<organism evidence="2 3">
    <name type="scientific">Rhodococcus aetherivorans</name>
    <dbReference type="NCBI Taxonomy" id="191292"/>
    <lineage>
        <taxon>Bacteria</taxon>
        <taxon>Bacillati</taxon>
        <taxon>Actinomycetota</taxon>
        <taxon>Actinomycetes</taxon>
        <taxon>Mycobacteriales</taxon>
        <taxon>Nocardiaceae</taxon>
        <taxon>Rhodococcus</taxon>
    </lineage>
</organism>
<name>A0ABQ0YP55_9NOCA</name>